<dbReference type="RefSeq" id="XP_010260989.1">
    <property type="nucleotide sequence ID" value="XM_010262687.2"/>
</dbReference>
<dbReference type="KEGG" id="nnu:104599932"/>
<dbReference type="Proteomes" id="UP000189703">
    <property type="component" value="Unplaced"/>
</dbReference>
<reference evidence="3" key="1">
    <citation type="submission" date="2025-08" db="UniProtKB">
        <authorList>
            <consortium name="RefSeq"/>
        </authorList>
    </citation>
    <scope>IDENTIFICATION</scope>
</reference>
<dbReference type="GeneID" id="104599932"/>
<proteinExistence type="predicted"/>
<accession>A0A1U8A3Q6</accession>
<dbReference type="OrthoDB" id="1739516at2759"/>
<dbReference type="OMA" id="SIYMSTE"/>
<name>A0A1U8A3Q6_NELNU</name>
<evidence type="ECO:0000256" key="1">
    <source>
        <dbReference type="SAM" id="MobiDB-lite"/>
    </source>
</evidence>
<keyword evidence="2" id="KW-1185">Reference proteome</keyword>
<gene>
    <name evidence="3" type="primary">LOC104599932</name>
</gene>
<sequence length="98" mass="11300">MAESLSPHGNLKELTDSEMEAAQQLMQLSADTEESSNKEEKNQSQDDISSSSRIKEDIFRKEAVVFRRKERRFRSLTSIYMSTEPLQVVVPAAKKMRY</sequence>
<feature type="compositionally biased region" description="Basic and acidic residues" evidence="1">
    <location>
        <begin position="35"/>
        <end position="44"/>
    </location>
</feature>
<protein>
    <submittedName>
        <fullName evidence="3">Uncharacterized protein LOC104599932</fullName>
    </submittedName>
</protein>
<dbReference type="AlphaFoldDB" id="A0A1U8A3Q6"/>
<dbReference type="PANTHER" id="PTHR35167:SF12">
    <property type="match status" value="1"/>
</dbReference>
<feature type="region of interest" description="Disordered" evidence="1">
    <location>
        <begin position="1"/>
        <end position="53"/>
    </location>
</feature>
<evidence type="ECO:0000313" key="2">
    <source>
        <dbReference type="Proteomes" id="UP000189703"/>
    </source>
</evidence>
<evidence type="ECO:0000313" key="3">
    <source>
        <dbReference type="RefSeq" id="XP_010260989.1"/>
    </source>
</evidence>
<dbReference type="PANTHER" id="PTHR35167">
    <property type="entry name" value="OS05G0216466 PROTEIN"/>
    <property type="match status" value="1"/>
</dbReference>
<organism evidence="2 3">
    <name type="scientific">Nelumbo nucifera</name>
    <name type="common">Sacred lotus</name>
    <dbReference type="NCBI Taxonomy" id="4432"/>
    <lineage>
        <taxon>Eukaryota</taxon>
        <taxon>Viridiplantae</taxon>
        <taxon>Streptophyta</taxon>
        <taxon>Embryophyta</taxon>
        <taxon>Tracheophyta</taxon>
        <taxon>Spermatophyta</taxon>
        <taxon>Magnoliopsida</taxon>
        <taxon>Proteales</taxon>
        <taxon>Nelumbonaceae</taxon>
        <taxon>Nelumbo</taxon>
    </lineage>
</organism>